<dbReference type="Proteomes" id="UP000313645">
    <property type="component" value="Unassembled WGS sequence"/>
</dbReference>
<comment type="caution">
    <text evidence="2">The sequence shown here is derived from an EMBL/GenBank/DDBJ whole genome shotgun (WGS) entry which is preliminary data.</text>
</comment>
<organism evidence="2 3">
    <name type="scientific">Marinobacter halodurans</name>
    <dbReference type="NCBI Taxonomy" id="2528979"/>
    <lineage>
        <taxon>Bacteria</taxon>
        <taxon>Pseudomonadati</taxon>
        <taxon>Pseudomonadota</taxon>
        <taxon>Gammaproteobacteria</taxon>
        <taxon>Pseudomonadales</taxon>
        <taxon>Marinobacteraceae</taxon>
        <taxon>Marinobacter</taxon>
    </lineage>
</organism>
<feature type="region of interest" description="Disordered" evidence="1">
    <location>
        <begin position="1"/>
        <end position="95"/>
    </location>
</feature>
<dbReference type="RefSeq" id="WP_131478150.1">
    <property type="nucleotide sequence ID" value="NZ_SJDL01000001.1"/>
</dbReference>
<evidence type="ECO:0000313" key="2">
    <source>
        <dbReference type="EMBL" id="TBW59577.1"/>
    </source>
</evidence>
<evidence type="ECO:0000256" key="1">
    <source>
        <dbReference type="SAM" id="MobiDB-lite"/>
    </source>
</evidence>
<feature type="compositionally biased region" description="Basic and acidic residues" evidence="1">
    <location>
        <begin position="39"/>
        <end position="59"/>
    </location>
</feature>
<name>A0ABY1ZR27_9GAMM</name>
<sequence length="95" mass="11092">MEISRSNPYGLTALDRRKSGQQQRTPDAQNIAPTPQNRPLDRRTRPDRRRRQEAFEGPDRRKRRSGRRRPSLLDARTARPTSAEDRRGERLDTSA</sequence>
<feature type="compositionally biased region" description="Basic residues" evidence="1">
    <location>
        <begin position="60"/>
        <end position="70"/>
    </location>
</feature>
<feature type="compositionally biased region" description="Basic and acidic residues" evidence="1">
    <location>
        <begin position="82"/>
        <end position="95"/>
    </location>
</feature>
<feature type="compositionally biased region" description="Polar residues" evidence="1">
    <location>
        <begin position="20"/>
        <end position="37"/>
    </location>
</feature>
<dbReference type="EMBL" id="SJDL01000001">
    <property type="protein sequence ID" value="TBW59577.1"/>
    <property type="molecule type" value="Genomic_DNA"/>
</dbReference>
<protein>
    <submittedName>
        <fullName evidence="2">Uncharacterized protein</fullName>
    </submittedName>
</protein>
<reference evidence="2 3" key="1">
    <citation type="submission" date="2019-02" db="EMBL/GenBank/DDBJ databases">
        <title>Marinobacter halodurans sp. nov., a marine bacterium isolated from sea tidal flat.</title>
        <authorList>
            <person name="Yoo Y."/>
            <person name="Lee D.W."/>
            <person name="Kim B.S."/>
            <person name="Kim J.-J."/>
        </authorList>
    </citation>
    <scope>NUCLEOTIDE SEQUENCE [LARGE SCALE GENOMIC DNA]</scope>
    <source>
        <strain evidence="2 3">YJ-S3-2</strain>
    </source>
</reference>
<accession>A0ABY1ZR27</accession>
<keyword evidence="3" id="KW-1185">Reference proteome</keyword>
<evidence type="ECO:0000313" key="3">
    <source>
        <dbReference type="Proteomes" id="UP000313645"/>
    </source>
</evidence>
<proteinExistence type="predicted"/>
<gene>
    <name evidence="2" type="ORF">EZI54_01080</name>
</gene>